<dbReference type="Pfam" id="PF00857">
    <property type="entry name" value="Isochorismatase"/>
    <property type="match status" value="1"/>
</dbReference>
<dbReference type="STRING" id="39692.BST38_26855"/>
<dbReference type="EMBL" id="UEGS01000001">
    <property type="protein sequence ID" value="SRX80196.1"/>
    <property type="molecule type" value="Genomic_DNA"/>
</dbReference>
<accession>A0A375YGE2</accession>
<evidence type="ECO:0000259" key="2">
    <source>
        <dbReference type="Pfam" id="PF00857"/>
    </source>
</evidence>
<feature type="domain" description="Isochorismatase-like" evidence="2">
    <location>
        <begin position="15"/>
        <end position="203"/>
    </location>
</feature>
<sequence>MVRLSENDRHLPGHAALVVVDVQNDFCSAQGSLPTGYGFDLRFVDAMVPRLQRLIAAARDAGIPVIFVRTVHDPSNDSPAWLGRLGDGDGTERTGVTCRTGSWGAEFFTVTPEPGDHVVIKHRFSAFVGTNLAITLRSLGVSSILFTGVATEVCVESSLRDGVFHDFYVTLVQDCAASYSRTAHDASVQVVGKHFGLVATADELIARWSRVRQTQEVGNGGQ</sequence>
<dbReference type="PANTHER" id="PTHR43540:SF6">
    <property type="entry name" value="ISOCHORISMATASE-LIKE DOMAIN-CONTAINING PROTEIN"/>
    <property type="match status" value="1"/>
</dbReference>
<dbReference type="Gene3D" id="3.40.50.850">
    <property type="entry name" value="Isochorismatase-like"/>
    <property type="match status" value="1"/>
</dbReference>
<dbReference type="RefSeq" id="WP_083146568.1">
    <property type="nucleotide sequence ID" value="NZ_MVID01000037.1"/>
</dbReference>
<dbReference type="PANTHER" id="PTHR43540">
    <property type="entry name" value="PEROXYUREIDOACRYLATE/UREIDOACRYLATE AMIDOHYDROLASE-RELATED"/>
    <property type="match status" value="1"/>
</dbReference>
<dbReference type="Proteomes" id="UP000252008">
    <property type="component" value="Unassembled WGS sequence"/>
</dbReference>
<proteinExistence type="predicted"/>
<organism evidence="3 4">
    <name type="scientific">Mycolicibacterium parafortuitum</name>
    <name type="common">Mycobacterium parafortuitum</name>
    <dbReference type="NCBI Taxonomy" id="39692"/>
    <lineage>
        <taxon>Bacteria</taxon>
        <taxon>Bacillati</taxon>
        <taxon>Actinomycetota</taxon>
        <taxon>Actinomycetes</taxon>
        <taxon>Mycobacteriales</taxon>
        <taxon>Mycobacteriaceae</taxon>
        <taxon>Mycolicibacterium</taxon>
    </lineage>
</organism>
<dbReference type="InterPro" id="IPR036380">
    <property type="entry name" value="Isochorismatase-like_sf"/>
</dbReference>
<dbReference type="GO" id="GO:0016787">
    <property type="term" value="F:hydrolase activity"/>
    <property type="evidence" value="ECO:0007669"/>
    <property type="project" value="UniProtKB-KW"/>
</dbReference>
<name>A0A375YGE2_MYCPF</name>
<gene>
    <name evidence="3" type="ORF">MPP7335_01936</name>
</gene>
<dbReference type="InterPro" id="IPR000868">
    <property type="entry name" value="Isochorismatase-like_dom"/>
</dbReference>
<dbReference type="InterPro" id="IPR050272">
    <property type="entry name" value="Isochorismatase-like_hydrls"/>
</dbReference>
<evidence type="ECO:0000313" key="4">
    <source>
        <dbReference type="Proteomes" id="UP000252008"/>
    </source>
</evidence>
<dbReference type="AlphaFoldDB" id="A0A375YGE2"/>
<keyword evidence="4" id="KW-1185">Reference proteome</keyword>
<keyword evidence="1" id="KW-0378">Hydrolase</keyword>
<dbReference type="CDD" id="cd00431">
    <property type="entry name" value="cysteine_hydrolases"/>
    <property type="match status" value="1"/>
</dbReference>
<dbReference type="SUPFAM" id="SSF52499">
    <property type="entry name" value="Isochorismatase-like hydrolases"/>
    <property type="match status" value="1"/>
</dbReference>
<reference evidence="3 4" key="1">
    <citation type="submission" date="2018-05" db="EMBL/GenBank/DDBJ databases">
        <authorList>
            <consortium name="IHU Genomes"/>
        </authorList>
    </citation>
    <scope>NUCLEOTIDE SEQUENCE [LARGE SCALE GENOMIC DNA]</scope>
    <source>
        <strain evidence="3 4">P7335</strain>
    </source>
</reference>
<evidence type="ECO:0000313" key="3">
    <source>
        <dbReference type="EMBL" id="SRX80196.1"/>
    </source>
</evidence>
<protein>
    <submittedName>
        <fullName evidence="3">Isochorismatase [Rhodococcus jostii RHA1]</fullName>
    </submittedName>
</protein>
<evidence type="ECO:0000256" key="1">
    <source>
        <dbReference type="ARBA" id="ARBA00022801"/>
    </source>
</evidence>